<gene>
    <name evidence="1" type="ORF">METZ01_LOCUS439413</name>
</gene>
<sequence length="37" mass="4178">MVKEHTHGLVETSMLVNGMMGKYMVKEHTLIMTVTSI</sequence>
<accession>A0A382YUF0</accession>
<organism evidence="1">
    <name type="scientific">marine metagenome</name>
    <dbReference type="NCBI Taxonomy" id="408172"/>
    <lineage>
        <taxon>unclassified sequences</taxon>
        <taxon>metagenomes</taxon>
        <taxon>ecological metagenomes</taxon>
    </lineage>
</organism>
<dbReference type="EMBL" id="UINC01178418">
    <property type="protein sequence ID" value="SVD86559.1"/>
    <property type="molecule type" value="Genomic_DNA"/>
</dbReference>
<proteinExistence type="predicted"/>
<evidence type="ECO:0000313" key="1">
    <source>
        <dbReference type="EMBL" id="SVD86559.1"/>
    </source>
</evidence>
<name>A0A382YUF0_9ZZZZ</name>
<reference evidence="1" key="1">
    <citation type="submission" date="2018-05" db="EMBL/GenBank/DDBJ databases">
        <authorList>
            <person name="Lanie J.A."/>
            <person name="Ng W.-L."/>
            <person name="Kazmierczak K.M."/>
            <person name="Andrzejewski T.M."/>
            <person name="Davidsen T.M."/>
            <person name="Wayne K.J."/>
            <person name="Tettelin H."/>
            <person name="Glass J.I."/>
            <person name="Rusch D."/>
            <person name="Podicherti R."/>
            <person name="Tsui H.-C.T."/>
            <person name="Winkler M.E."/>
        </authorList>
    </citation>
    <scope>NUCLEOTIDE SEQUENCE</scope>
</reference>
<protein>
    <submittedName>
        <fullName evidence="1">Uncharacterized protein</fullName>
    </submittedName>
</protein>
<dbReference type="AlphaFoldDB" id="A0A382YUF0"/>